<gene>
    <name evidence="7" type="ORF">SAC06_08800</name>
</gene>
<comment type="catalytic activity">
    <reaction evidence="1">
        <text>ATP + protein L-histidine = ADP + protein N-phospho-L-histidine.</text>
        <dbReference type="EC" id="2.7.13.3"/>
    </reaction>
</comment>
<evidence type="ECO:0000256" key="6">
    <source>
        <dbReference type="SAM" id="Phobius"/>
    </source>
</evidence>
<dbReference type="GO" id="GO:0004673">
    <property type="term" value="F:protein histidine kinase activity"/>
    <property type="evidence" value="ECO:0007669"/>
    <property type="project" value="UniProtKB-EC"/>
</dbReference>
<keyword evidence="6" id="KW-0472">Membrane</keyword>
<dbReference type="AlphaFoldDB" id="A0AAU7V6W4"/>
<name>A0AAU7V6W4_9ACTO</name>
<feature type="transmembrane region" description="Helical" evidence="6">
    <location>
        <begin position="191"/>
        <end position="208"/>
    </location>
</feature>
<dbReference type="InterPro" id="IPR036890">
    <property type="entry name" value="HATPase_C_sf"/>
</dbReference>
<feature type="transmembrane region" description="Helical" evidence="6">
    <location>
        <begin position="214"/>
        <end position="236"/>
    </location>
</feature>
<feature type="transmembrane region" description="Helical" evidence="6">
    <location>
        <begin position="99"/>
        <end position="119"/>
    </location>
</feature>
<dbReference type="PANTHER" id="PTHR24421">
    <property type="entry name" value="NITRATE/NITRITE SENSOR PROTEIN NARX-RELATED"/>
    <property type="match status" value="1"/>
</dbReference>
<evidence type="ECO:0000256" key="1">
    <source>
        <dbReference type="ARBA" id="ARBA00000085"/>
    </source>
</evidence>
<keyword evidence="5" id="KW-0902">Two-component regulatory system</keyword>
<dbReference type="KEGG" id="sapp:SAC06_08800"/>
<sequence length="456" mass="49999">MLERKKANEISGLLSHWATRAVVYDSRYEKLPLQSSELVKFEMGAHWFRKGWSRAVSRLGARRSPRAHDPMAAKEPNALWRLDGRLSPLMDRIATDSELTIRIGVLAAAMFLFVGEVVRLVSLWQVPGTPALLKLSALSCFSLVLILGWKPLSPIGFGLVLVIANVYQIPISYTSLAIYAAIGFYVARGKIVVASILFVATVVTLFSYDDRLAHDIGVLAVGIALSLLAAVLVRFVDTLPIRISKKMQATRLMVRAETEETIAGLLHDTLAQSLVEASILLRQCSARGATDPAIRRTAVLVEDSLTTLRQLTSDRGNALSDRGIEGTLATSSQRLSARAMKLRVEGADQLDGRLSKRQVNLAEMVLGECLANTMKYGRQKSTVTVSFDLGPDECLEIEVRNEVSEERLSLEGASGHSGLARLTGILSRFGGSITAWQTEGRWMVLADIPRRENSDD</sequence>
<evidence type="ECO:0000256" key="2">
    <source>
        <dbReference type="ARBA" id="ARBA00012438"/>
    </source>
</evidence>
<keyword evidence="6" id="KW-0812">Transmembrane</keyword>
<keyword evidence="6" id="KW-1133">Transmembrane helix</keyword>
<evidence type="ECO:0000256" key="4">
    <source>
        <dbReference type="ARBA" id="ARBA00022777"/>
    </source>
</evidence>
<accession>A0AAU7V6W4</accession>
<protein>
    <recommendedName>
        <fullName evidence="2">histidine kinase</fullName>
        <ecNumber evidence="2">2.7.13.3</ecNumber>
    </recommendedName>
</protein>
<evidence type="ECO:0000256" key="5">
    <source>
        <dbReference type="ARBA" id="ARBA00023012"/>
    </source>
</evidence>
<reference evidence="7" key="1">
    <citation type="submission" date="2023-11" db="EMBL/GenBank/DDBJ databases">
        <title>Scrofimicrobium hongkongense sp. nov., isolated from a patient with peritonitis.</title>
        <authorList>
            <person name="Lao H.Y."/>
            <person name="Wong A.Y.P."/>
            <person name="Ng T.L."/>
            <person name="Wong R.Y.L."/>
            <person name="Yau M.C.Y."/>
            <person name="Lam J.Y.W."/>
            <person name="Siu G.K.H."/>
        </authorList>
    </citation>
    <scope>NUCLEOTIDE SEQUENCE</scope>
    <source>
        <strain evidence="7">R131</strain>
    </source>
</reference>
<dbReference type="EMBL" id="CP138335">
    <property type="protein sequence ID" value="XBW07733.1"/>
    <property type="molecule type" value="Genomic_DNA"/>
</dbReference>
<evidence type="ECO:0000313" key="7">
    <source>
        <dbReference type="EMBL" id="XBW07733.1"/>
    </source>
</evidence>
<keyword evidence="4" id="KW-0418">Kinase</keyword>
<dbReference type="EC" id="2.7.13.3" evidence="2"/>
<keyword evidence="3" id="KW-0808">Transferase</keyword>
<dbReference type="Gene3D" id="3.30.565.10">
    <property type="entry name" value="Histidine kinase-like ATPase, C-terminal domain"/>
    <property type="match status" value="1"/>
</dbReference>
<dbReference type="PANTHER" id="PTHR24421:SF10">
    <property type="entry name" value="NITRATE_NITRITE SENSOR PROTEIN NARQ"/>
    <property type="match status" value="1"/>
</dbReference>
<organism evidence="7">
    <name type="scientific">Scrofimicrobium appendicitidis</name>
    <dbReference type="NCBI Taxonomy" id="3079930"/>
    <lineage>
        <taxon>Bacteria</taxon>
        <taxon>Bacillati</taxon>
        <taxon>Actinomycetota</taxon>
        <taxon>Actinomycetes</taxon>
        <taxon>Actinomycetales</taxon>
        <taxon>Actinomycetaceae</taxon>
        <taxon>Scrofimicrobium</taxon>
    </lineage>
</organism>
<dbReference type="RefSeq" id="WP_350257935.1">
    <property type="nucleotide sequence ID" value="NZ_CP138335.1"/>
</dbReference>
<proteinExistence type="predicted"/>
<dbReference type="GO" id="GO:0000160">
    <property type="term" value="P:phosphorelay signal transduction system"/>
    <property type="evidence" value="ECO:0007669"/>
    <property type="project" value="UniProtKB-KW"/>
</dbReference>
<dbReference type="InterPro" id="IPR050482">
    <property type="entry name" value="Sensor_HK_TwoCompSys"/>
</dbReference>
<evidence type="ECO:0000256" key="3">
    <source>
        <dbReference type="ARBA" id="ARBA00022679"/>
    </source>
</evidence>